<dbReference type="EMBL" id="PETL01000219">
    <property type="protein sequence ID" value="PIV63994.1"/>
    <property type="molecule type" value="Genomic_DNA"/>
</dbReference>
<reference evidence="2" key="1">
    <citation type="submission" date="2017-09" db="EMBL/GenBank/DDBJ databases">
        <title>Depth-based differentiation of microbial function through sediment-hosted aquifers and enrichment of novel symbionts in the deep terrestrial subsurface.</title>
        <authorList>
            <person name="Probst A.J."/>
            <person name="Ladd B."/>
            <person name="Jarett J.K."/>
            <person name="Geller-Mcgrath D.E."/>
            <person name="Sieber C.M.K."/>
            <person name="Emerson J.B."/>
            <person name="Anantharaman K."/>
            <person name="Thomas B.C."/>
            <person name="Malmstrom R."/>
            <person name="Stieglmeier M."/>
            <person name="Klingl A."/>
            <person name="Woyke T."/>
            <person name="Ryan C.M."/>
            <person name="Banfield J.F."/>
        </authorList>
    </citation>
    <scope>NUCLEOTIDE SEQUENCE [LARGE SCALE GENOMIC DNA]</scope>
</reference>
<evidence type="ECO:0000313" key="1">
    <source>
        <dbReference type="EMBL" id="PIV63994.1"/>
    </source>
</evidence>
<proteinExistence type="predicted"/>
<comment type="caution">
    <text evidence="1">The sequence shown here is derived from an EMBL/GenBank/DDBJ whole genome shotgun (WGS) entry which is preliminary data.</text>
</comment>
<gene>
    <name evidence="1" type="ORF">COS11_04510</name>
</gene>
<evidence type="ECO:0000313" key="2">
    <source>
        <dbReference type="Proteomes" id="UP000228886"/>
    </source>
</evidence>
<evidence type="ECO:0008006" key="3">
    <source>
        <dbReference type="Google" id="ProtNLM"/>
    </source>
</evidence>
<name>A0A2M7E8F9_9BACT</name>
<accession>A0A2M7E8F9</accession>
<sequence>MQIKDKKVIALGGVLLFFLLVQFFFLPTFKRTRNLNKRLKNFRGELSEIKRLKKEYLLRKEYLDFSGKKKNFSFYSLLEKIALSCGVKENIVSLVSVSRPLSSTYKSVGLEIRLEGIELKKLTEFLTGIENAQEPIAISRLLIEQEKTGLLKVTVEIVTVQEVS</sequence>
<dbReference type="Proteomes" id="UP000228886">
    <property type="component" value="Unassembled WGS sequence"/>
</dbReference>
<protein>
    <recommendedName>
        <fullName evidence="3">Type II secretion system protein M</fullName>
    </recommendedName>
</protein>
<dbReference type="AlphaFoldDB" id="A0A2M7E8F9"/>
<organism evidence="1 2">
    <name type="scientific">bacterium (Candidatus Ratteibacteria) CG01_land_8_20_14_3_00_40_19</name>
    <dbReference type="NCBI Taxonomy" id="2014290"/>
    <lineage>
        <taxon>Bacteria</taxon>
        <taxon>Candidatus Ratteibacteria</taxon>
    </lineage>
</organism>